<reference evidence="2" key="1">
    <citation type="submission" date="2018-11" db="EMBL/GenBank/DDBJ databases">
        <authorList>
            <person name="Alioto T."/>
            <person name="Alioto T."/>
        </authorList>
    </citation>
    <scope>NUCLEOTIDE SEQUENCE</scope>
</reference>
<evidence type="ECO:0000313" key="3">
    <source>
        <dbReference type="Proteomes" id="UP000596742"/>
    </source>
</evidence>
<dbReference type="EMBL" id="UYJE01003048">
    <property type="protein sequence ID" value="VDI16142.1"/>
    <property type="molecule type" value="Genomic_DNA"/>
</dbReference>
<organism evidence="2 3">
    <name type="scientific">Mytilus galloprovincialis</name>
    <name type="common">Mediterranean mussel</name>
    <dbReference type="NCBI Taxonomy" id="29158"/>
    <lineage>
        <taxon>Eukaryota</taxon>
        <taxon>Metazoa</taxon>
        <taxon>Spiralia</taxon>
        <taxon>Lophotrochozoa</taxon>
        <taxon>Mollusca</taxon>
        <taxon>Bivalvia</taxon>
        <taxon>Autobranchia</taxon>
        <taxon>Pteriomorphia</taxon>
        <taxon>Mytilida</taxon>
        <taxon>Mytiloidea</taxon>
        <taxon>Mytilidae</taxon>
        <taxon>Mytilinae</taxon>
        <taxon>Mytilus</taxon>
    </lineage>
</organism>
<name>A0A8B6D9D5_MYTGA</name>
<gene>
    <name evidence="2" type="ORF">MGAL_10B031267</name>
</gene>
<protein>
    <submittedName>
        <fullName evidence="2">Uncharacterized protein</fullName>
    </submittedName>
</protein>
<comment type="caution">
    <text evidence="2">The sequence shown here is derived from an EMBL/GenBank/DDBJ whole genome shotgun (WGS) entry which is preliminary data.</text>
</comment>
<dbReference type="Proteomes" id="UP000596742">
    <property type="component" value="Unassembled WGS sequence"/>
</dbReference>
<sequence length="97" mass="10990">MDGLLPPPPPLSSRRKNHYSKDGSQIIDSPPEISPRDLPPPIPPRKFQNINATLPRFKGMDIEVRYDQDPSLIRSATTLKELRPGITAQEGKQNFFR</sequence>
<accession>A0A8B6D9D5</accession>
<feature type="region of interest" description="Disordered" evidence="1">
    <location>
        <begin position="1"/>
        <end position="47"/>
    </location>
</feature>
<evidence type="ECO:0000313" key="2">
    <source>
        <dbReference type="EMBL" id="VDI16142.1"/>
    </source>
</evidence>
<evidence type="ECO:0000256" key="1">
    <source>
        <dbReference type="SAM" id="MobiDB-lite"/>
    </source>
</evidence>
<feature type="compositionally biased region" description="Pro residues" evidence="1">
    <location>
        <begin position="1"/>
        <end position="11"/>
    </location>
</feature>
<proteinExistence type="predicted"/>
<dbReference type="AlphaFoldDB" id="A0A8B6D9D5"/>
<keyword evidence="3" id="KW-1185">Reference proteome</keyword>